<evidence type="ECO:0000256" key="3">
    <source>
        <dbReference type="ARBA" id="ARBA00022448"/>
    </source>
</evidence>
<comment type="subcellular location">
    <subcellularLocation>
        <location evidence="1 8">Cell membrane</location>
        <topology evidence="1 8">Multi-pass membrane protein</topology>
    </subcellularLocation>
</comment>
<sequence length="97" mass="10747">MIHFILMLSLSIMVISIAICAWRLVKGPSLPDRVAALDTIGINLLAMVAVLSILYKTEAFIEYILLIGILSFIGTMALARYIERGVVFEYGNDQDGR</sequence>
<protein>
    <submittedName>
        <fullName evidence="10">Monovalent cation/H+ antiporter subunit F</fullName>
    </submittedName>
</protein>
<evidence type="ECO:0000256" key="1">
    <source>
        <dbReference type="ARBA" id="ARBA00004651"/>
    </source>
</evidence>
<dbReference type="GO" id="GO:0015385">
    <property type="term" value="F:sodium:proton antiporter activity"/>
    <property type="evidence" value="ECO:0007669"/>
    <property type="project" value="TreeGrafter"/>
</dbReference>
<gene>
    <name evidence="10" type="ORF">PBOR_16640</name>
</gene>
<evidence type="ECO:0000256" key="6">
    <source>
        <dbReference type="ARBA" id="ARBA00022989"/>
    </source>
</evidence>
<dbReference type="EMBL" id="CP009285">
    <property type="protein sequence ID" value="AIQ58380.1"/>
    <property type="molecule type" value="Genomic_DNA"/>
</dbReference>
<keyword evidence="4 8" id="KW-1003">Cell membrane</keyword>
<dbReference type="KEGG" id="pbd:PBOR_16640"/>
<evidence type="ECO:0000313" key="11">
    <source>
        <dbReference type="Proteomes" id="UP000029518"/>
    </source>
</evidence>
<dbReference type="Proteomes" id="UP000029518">
    <property type="component" value="Chromosome"/>
</dbReference>
<dbReference type="PANTHER" id="PTHR34702">
    <property type="entry name" value="NA(+)/H(+) ANTIPORTER SUBUNIT F1"/>
    <property type="match status" value="1"/>
</dbReference>
<dbReference type="NCBIfam" id="NF009248">
    <property type="entry name" value="PRK12600.1"/>
    <property type="match status" value="1"/>
</dbReference>
<dbReference type="PANTHER" id="PTHR34702:SF1">
    <property type="entry name" value="NA(+)_H(+) ANTIPORTER SUBUNIT F"/>
    <property type="match status" value="1"/>
</dbReference>
<keyword evidence="3 8" id="KW-0813">Transport</keyword>
<keyword evidence="8" id="KW-0406">Ion transport</keyword>
<dbReference type="InterPro" id="IPR007208">
    <property type="entry name" value="MrpF/PhaF-like"/>
</dbReference>
<feature type="transmembrane region" description="Helical" evidence="9">
    <location>
        <begin position="6"/>
        <end position="25"/>
    </location>
</feature>
<dbReference type="AlphaFoldDB" id="A0A089LE91"/>
<name>A0A089LE91_PAEBO</name>
<dbReference type="GO" id="GO:0005886">
    <property type="term" value="C:plasma membrane"/>
    <property type="evidence" value="ECO:0007669"/>
    <property type="project" value="UniProtKB-SubCell"/>
</dbReference>
<evidence type="ECO:0000256" key="2">
    <source>
        <dbReference type="ARBA" id="ARBA00009212"/>
    </source>
</evidence>
<evidence type="ECO:0000256" key="7">
    <source>
        <dbReference type="ARBA" id="ARBA00023136"/>
    </source>
</evidence>
<keyword evidence="8" id="KW-0050">Antiport</keyword>
<proteinExistence type="inferred from homology"/>
<evidence type="ECO:0000256" key="5">
    <source>
        <dbReference type="ARBA" id="ARBA00022692"/>
    </source>
</evidence>
<feature type="transmembrane region" description="Helical" evidence="9">
    <location>
        <begin position="34"/>
        <end position="54"/>
    </location>
</feature>
<reference evidence="10" key="1">
    <citation type="submission" date="2014-08" db="EMBL/GenBank/DDBJ databases">
        <title>Comparative genomics of the Paenibacillus odorifer group.</title>
        <authorList>
            <person name="den Bakker H.C."/>
            <person name="Tsai Y.-C.Y.-C."/>
            <person name="Martin N."/>
            <person name="Korlach J."/>
            <person name="Wiedmann M."/>
        </authorList>
    </citation>
    <scope>NUCLEOTIDE SEQUENCE [LARGE SCALE GENOMIC DNA]</scope>
    <source>
        <strain evidence="10">DSM 13188</strain>
    </source>
</reference>
<evidence type="ECO:0000313" key="10">
    <source>
        <dbReference type="EMBL" id="AIQ58380.1"/>
    </source>
</evidence>
<comment type="similarity">
    <text evidence="2 8">Belongs to the CPA3 antiporters (TC 2.A.63) subunit F family.</text>
</comment>
<dbReference type="OrthoDB" id="9799958at2"/>
<dbReference type="HOGENOM" id="CLU_125825_1_3_9"/>
<keyword evidence="7 8" id="KW-0472">Membrane</keyword>
<accession>A0A089LE91</accession>
<dbReference type="Pfam" id="PF04066">
    <property type="entry name" value="MrpF_PhaF"/>
    <property type="match status" value="1"/>
</dbReference>
<keyword evidence="6 9" id="KW-1133">Transmembrane helix</keyword>
<keyword evidence="11" id="KW-1185">Reference proteome</keyword>
<evidence type="ECO:0000256" key="8">
    <source>
        <dbReference type="PIRNR" id="PIRNR028784"/>
    </source>
</evidence>
<keyword evidence="5 9" id="KW-0812">Transmembrane</keyword>
<organism evidence="10 11">
    <name type="scientific">Paenibacillus borealis</name>
    <dbReference type="NCBI Taxonomy" id="160799"/>
    <lineage>
        <taxon>Bacteria</taxon>
        <taxon>Bacillati</taxon>
        <taxon>Bacillota</taxon>
        <taxon>Bacilli</taxon>
        <taxon>Bacillales</taxon>
        <taxon>Paenibacillaceae</taxon>
        <taxon>Paenibacillus</taxon>
    </lineage>
</organism>
<feature type="transmembrane region" description="Helical" evidence="9">
    <location>
        <begin position="60"/>
        <end position="79"/>
    </location>
</feature>
<dbReference type="PIRSF" id="PIRSF028784">
    <property type="entry name" value="MrpF"/>
    <property type="match status" value="1"/>
</dbReference>
<evidence type="ECO:0000256" key="4">
    <source>
        <dbReference type="ARBA" id="ARBA00022475"/>
    </source>
</evidence>
<dbReference type="RefSeq" id="WP_042213232.1">
    <property type="nucleotide sequence ID" value="NZ_CP009285.1"/>
</dbReference>
<evidence type="ECO:0000256" key="9">
    <source>
        <dbReference type="SAM" id="Phobius"/>
    </source>
</evidence>